<accession>A0A8H9H6G9</accession>
<dbReference type="OrthoDB" id="3540276at2"/>
<gene>
    <name evidence="3" type="ORF">GCM10011574_44570</name>
</gene>
<comment type="caution">
    <text evidence="3">The sequence shown here is derived from an EMBL/GenBank/DDBJ whole genome shotgun (WGS) entry which is preliminary data.</text>
</comment>
<dbReference type="Proteomes" id="UP000653480">
    <property type="component" value="Unassembled WGS sequence"/>
</dbReference>
<keyword evidence="2" id="KW-1133">Transmembrane helix</keyword>
<protein>
    <submittedName>
        <fullName evidence="3">Uncharacterized protein</fullName>
    </submittedName>
</protein>
<evidence type="ECO:0000313" key="3">
    <source>
        <dbReference type="EMBL" id="GGO19251.1"/>
    </source>
</evidence>
<dbReference type="AlphaFoldDB" id="A0A8H9H6G9"/>
<evidence type="ECO:0000256" key="2">
    <source>
        <dbReference type="SAM" id="Phobius"/>
    </source>
</evidence>
<feature type="transmembrane region" description="Helical" evidence="2">
    <location>
        <begin position="55"/>
        <end position="81"/>
    </location>
</feature>
<keyword evidence="2" id="KW-0472">Membrane</keyword>
<sequence length="132" mass="13336">MGAPPPGSGYAFGPGGAGWNAPGWQDLRPRFASAPRPGVPARLAARRPRGHAGQLVAVGVASAIIGALLGGGVVAVTSMIWDRAGAGTSWDGGGDRQRFFPPGNGQDAPQSQDGLPPWCRQTDAGVRCQAPG</sequence>
<reference evidence="3" key="1">
    <citation type="journal article" date="2014" name="Int. J. Syst. Evol. Microbiol.">
        <title>Complete genome sequence of Corynebacterium casei LMG S-19264T (=DSM 44701T), isolated from a smear-ripened cheese.</title>
        <authorList>
            <consortium name="US DOE Joint Genome Institute (JGI-PGF)"/>
            <person name="Walter F."/>
            <person name="Albersmeier A."/>
            <person name="Kalinowski J."/>
            <person name="Ruckert C."/>
        </authorList>
    </citation>
    <scope>NUCLEOTIDE SEQUENCE</scope>
    <source>
        <strain evidence="3">CGMCC 4.7138</strain>
    </source>
</reference>
<keyword evidence="2" id="KW-0812">Transmembrane</keyword>
<evidence type="ECO:0000313" key="4">
    <source>
        <dbReference type="Proteomes" id="UP000653480"/>
    </source>
</evidence>
<evidence type="ECO:0000256" key="1">
    <source>
        <dbReference type="SAM" id="MobiDB-lite"/>
    </source>
</evidence>
<proteinExistence type="predicted"/>
<dbReference type="EMBL" id="BMMN01000008">
    <property type="protein sequence ID" value="GGO19251.1"/>
    <property type="molecule type" value="Genomic_DNA"/>
</dbReference>
<dbReference type="RefSeq" id="WP_142571477.1">
    <property type="nucleotide sequence ID" value="NZ_BMMN01000008.1"/>
</dbReference>
<feature type="region of interest" description="Disordered" evidence="1">
    <location>
        <begin position="87"/>
        <end position="132"/>
    </location>
</feature>
<name>A0A8H9H6G9_9ACTN</name>
<organism evidence="3 4">
    <name type="scientific">Microbispora bryophytorum</name>
    <dbReference type="NCBI Taxonomy" id="1460882"/>
    <lineage>
        <taxon>Bacteria</taxon>
        <taxon>Bacillati</taxon>
        <taxon>Actinomycetota</taxon>
        <taxon>Actinomycetes</taxon>
        <taxon>Streptosporangiales</taxon>
        <taxon>Streptosporangiaceae</taxon>
        <taxon>Microbispora</taxon>
    </lineage>
</organism>
<keyword evidence="4" id="KW-1185">Reference proteome</keyword>
<reference evidence="3" key="2">
    <citation type="submission" date="2020-09" db="EMBL/GenBank/DDBJ databases">
        <authorList>
            <person name="Sun Q."/>
            <person name="Zhou Y."/>
        </authorList>
    </citation>
    <scope>NUCLEOTIDE SEQUENCE</scope>
    <source>
        <strain evidence="3">CGMCC 4.7138</strain>
    </source>
</reference>